<dbReference type="InterPro" id="IPR045860">
    <property type="entry name" value="Snake_toxin-like_sf"/>
</dbReference>
<dbReference type="STRING" id="10141.ENSCPOP00000010007"/>
<dbReference type="CDD" id="cd23557">
    <property type="entry name" value="TFP_LU_ECD_uPAR_rpt2"/>
    <property type="match status" value="1"/>
</dbReference>
<dbReference type="GO" id="GO:0005886">
    <property type="term" value="C:plasma membrane"/>
    <property type="evidence" value="ECO:0007669"/>
    <property type="project" value="UniProtKB-SubCell"/>
</dbReference>
<dbReference type="VEuPathDB" id="HostDB:ENSCPOG00000011128"/>
<dbReference type="GO" id="GO:0009986">
    <property type="term" value="C:cell surface"/>
    <property type="evidence" value="ECO:0007669"/>
    <property type="project" value="Ensembl"/>
</dbReference>
<evidence type="ECO:0000256" key="1">
    <source>
        <dbReference type="ARBA" id="ARBA00004609"/>
    </source>
</evidence>
<reference evidence="10" key="3">
    <citation type="submission" date="2025-09" db="UniProtKB">
        <authorList>
            <consortium name="Ensembl"/>
        </authorList>
    </citation>
    <scope>IDENTIFICATION</scope>
    <source>
        <strain evidence="10">2N</strain>
    </source>
</reference>
<dbReference type="GO" id="GO:0005102">
    <property type="term" value="F:signaling receptor binding"/>
    <property type="evidence" value="ECO:0007669"/>
    <property type="project" value="Ensembl"/>
</dbReference>
<evidence type="ECO:0000313" key="10">
    <source>
        <dbReference type="Ensembl" id="ENSCPOP00000010007.3"/>
    </source>
</evidence>
<dbReference type="HOGENOM" id="CLU_072612_0_0_1"/>
<dbReference type="OMA" id="TGNGCNH"/>
<evidence type="ECO:0000256" key="2">
    <source>
        <dbReference type="ARBA" id="ARBA00022475"/>
    </source>
</evidence>
<dbReference type="InterPro" id="IPR016054">
    <property type="entry name" value="LY6_UPA_recep-like"/>
</dbReference>
<dbReference type="EMBL" id="AAKN02048221">
    <property type="status" value="NOT_ANNOTATED_CDS"/>
    <property type="molecule type" value="Genomic_DNA"/>
</dbReference>
<keyword evidence="7" id="KW-0449">Lipoprotein</keyword>
<dbReference type="PANTHER" id="PTHR10624">
    <property type="entry name" value="UROKINASE PLASMINOGEN ACTIVATOR SURFACE RECEPTOR-RELATED"/>
    <property type="match status" value="1"/>
</dbReference>
<feature type="chain" id="PRO_5013197985" evidence="8">
    <location>
        <begin position="23"/>
        <end position="309"/>
    </location>
</feature>
<keyword evidence="3" id="KW-0336">GPI-anchor</keyword>
<dbReference type="GO" id="GO:0019899">
    <property type="term" value="F:enzyme binding"/>
    <property type="evidence" value="ECO:0007669"/>
    <property type="project" value="Ensembl"/>
</dbReference>
<feature type="domain" description="UPAR/Ly6" evidence="9">
    <location>
        <begin position="108"/>
        <end position="195"/>
    </location>
</feature>
<dbReference type="SUPFAM" id="SSF57302">
    <property type="entry name" value="Snake toxin-like"/>
    <property type="match status" value="3"/>
</dbReference>
<dbReference type="AlphaFoldDB" id="H0VIH5"/>
<dbReference type="eggNOG" id="ENOG502S36D">
    <property type="taxonomic scope" value="Eukaryota"/>
</dbReference>
<feature type="domain" description="UPAR/Ly6" evidence="9">
    <location>
        <begin position="202"/>
        <end position="294"/>
    </location>
</feature>
<evidence type="ECO:0000256" key="5">
    <source>
        <dbReference type="ARBA" id="ARBA00023136"/>
    </source>
</evidence>
<evidence type="ECO:0000313" key="11">
    <source>
        <dbReference type="Proteomes" id="UP000005447"/>
    </source>
</evidence>
<dbReference type="Gene3D" id="2.10.60.10">
    <property type="entry name" value="CD59"/>
    <property type="match status" value="3"/>
</dbReference>
<sequence>MGRLLLLLLSSLPFLPPPASWALICLHCRSNGPCQVETCAAGQDLCRTTVIRVWKDGGEGCAHTEKSNRTMSYRMGSEIISLTETVCGSNLCNKPTRQPRTVVLGRYLECVSCTSLDMSCERGREQTLQCRYPREQCIEVVTHHSQEGEDERHTRGCGFLPGCPGPTSFHNNLTFHYLRCCNSTKCNGGPVIELKNLPPNGVQCYSCEGNSTHGCSSSENSLIDCRGPMNQCLEATGTKGENKTVTVRGCTTASWCQDSHMADTFSLTRVSVSCCEGSGCNDPPGPVPLSLASTLLVILRLWGGVFLWT</sequence>
<reference evidence="10" key="2">
    <citation type="submission" date="2025-08" db="UniProtKB">
        <authorList>
            <consortium name="Ensembl"/>
        </authorList>
    </citation>
    <scope>IDENTIFICATION</scope>
    <source>
        <strain evidence="10">2N</strain>
    </source>
</reference>
<dbReference type="FunFam" id="2.10.60.10:FF:000019">
    <property type="entry name" value="Urokinase plasminogen activator surface receptor"/>
    <property type="match status" value="1"/>
</dbReference>
<dbReference type="GeneTree" id="ENSGT00940000153599"/>
<proteinExistence type="predicted"/>
<dbReference type="GO" id="GO:0045742">
    <property type="term" value="P:positive regulation of epidermal growth factor receptor signaling pathway"/>
    <property type="evidence" value="ECO:0007669"/>
    <property type="project" value="Ensembl"/>
</dbReference>
<dbReference type="Bgee" id="ENSCPOG00000011128">
    <property type="expression patterns" value="Expressed in uterine cervix and 8 other cell types or tissues"/>
</dbReference>
<dbReference type="CDD" id="cd23558">
    <property type="entry name" value="TFP_LU_ECD_uPAR_rpt3"/>
    <property type="match status" value="1"/>
</dbReference>
<feature type="signal peptide" evidence="8">
    <location>
        <begin position="1"/>
        <end position="22"/>
    </location>
</feature>
<evidence type="ECO:0000256" key="6">
    <source>
        <dbReference type="ARBA" id="ARBA00023180"/>
    </source>
</evidence>
<evidence type="ECO:0000259" key="9">
    <source>
        <dbReference type="SMART" id="SM00134"/>
    </source>
</evidence>
<dbReference type="GO" id="GO:0090200">
    <property type="term" value="P:positive regulation of release of cytochrome c from mitochondria"/>
    <property type="evidence" value="ECO:0007669"/>
    <property type="project" value="Ensembl"/>
</dbReference>
<keyword evidence="5" id="KW-0472">Membrane</keyword>
<dbReference type="GO" id="GO:0019904">
    <property type="term" value="F:protein domain specific binding"/>
    <property type="evidence" value="ECO:0007669"/>
    <property type="project" value="Ensembl"/>
</dbReference>
<reference evidence="11" key="1">
    <citation type="journal article" date="2011" name="Nature">
        <title>A high-resolution map of human evolutionary constraint using 29 mammals.</title>
        <authorList>
            <person name="Lindblad-Toh K."/>
            <person name="Garber M."/>
            <person name="Zuk O."/>
            <person name="Lin M.F."/>
            <person name="Parker B.J."/>
            <person name="Washietl S."/>
            <person name="Kheradpour P."/>
            <person name="Ernst J."/>
            <person name="Jordan G."/>
            <person name="Mauceli E."/>
            <person name="Ward L.D."/>
            <person name="Lowe C.B."/>
            <person name="Holloway A.K."/>
            <person name="Clamp M."/>
            <person name="Gnerre S."/>
            <person name="Alfoldi J."/>
            <person name="Beal K."/>
            <person name="Chang J."/>
            <person name="Clawson H."/>
            <person name="Cuff J."/>
            <person name="Di Palma F."/>
            <person name="Fitzgerald S."/>
            <person name="Flicek P."/>
            <person name="Guttman M."/>
            <person name="Hubisz M.J."/>
            <person name="Jaffe D.B."/>
            <person name="Jungreis I."/>
            <person name="Kent W.J."/>
            <person name="Kostka D."/>
            <person name="Lara M."/>
            <person name="Martins A.L."/>
            <person name="Massingham T."/>
            <person name="Moltke I."/>
            <person name="Raney B.J."/>
            <person name="Rasmussen M.D."/>
            <person name="Robinson J."/>
            <person name="Stark A."/>
            <person name="Vilella A.J."/>
            <person name="Wen J."/>
            <person name="Xie X."/>
            <person name="Zody M.C."/>
            <person name="Baldwin J."/>
            <person name="Bloom T."/>
            <person name="Chin C.W."/>
            <person name="Heiman D."/>
            <person name="Nicol R."/>
            <person name="Nusbaum C."/>
            <person name="Young S."/>
            <person name="Wilkinson J."/>
            <person name="Worley K.C."/>
            <person name="Kovar C.L."/>
            <person name="Muzny D.M."/>
            <person name="Gibbs R.A."/>
            <person name="Cree A."/>
            <person name="Dihn H.H."/>
            <person name="Fowler G."/>
            <person name="Jhangiani S."/>
            <person name="Joshi V."/>
            <person name="Lee S."/>
            <person name="Lewis L.R."/>
            <person name="Nazareth L.V."/>
            <person name="Okwuonu G."/>
            <person name="Santibanez J."/>
            <person name="Warren W.C."/>
            <person name="Mardis E.R."/>
            <person name="Weinstock G.M."/>
            <person name="Wilson R.K."/>
            <person name="Delehaunty K."/>
            <person name="Dooling D."/>
            <person name="Fronik C."/>
            <person name="Fulton L."/>
            <person name="Fulton B."/>
            <person name="Graves T."/>
            <person name="Minx P."/>
            <person name="Sodergren E."/>
            <person name="Birney E."/>
            <person name="Margulies E.H."/>
            <person name="Herrero J."/>
            <person name="Green E.D."/>
            <person name="Haussler D."/>
            <person name="Siepel A."/>
            <person name="Goldman N."/>
            <person name="Pollard K.S."/>
            <person name="Pedersen J.S."/>
            <person name="Lander E.S."/>
            <person name="Kellis M."/>
        </authorList>
    </citation>
    <scope>NUCLEOTIDE SEQUENCE [LARGE SCALE GENOMIC DNA]</scope>
    <source>
        <strain evidence="11">2N</strain>
    </source>
</reference>
<dbReference type="Ensembl" id="ENSCPOT00000011232.3">
    <property type="protein sequence ID" value="ENSCPOP00000010007.3"/>
    <property type="gene ID" value="ENSCPOG00000011128.4"/>
</dbReference>
<dbReference type="Pfam" id="PF00021">
    <property type="entry name" value="UPAR_LY6"/>
    <property type="match status" value="3"/>
</dbReference>
<gene>
    <name evidence="10" type="primary">PLAUR</name>
</gene>
<dbReference type="GO" id="GO:0098552">
    <property type="term" value="C:side of membrane"/>
    <property type="evidence" value="ECO:0007669"/>
    <property type="project" value="UniProtKB-KW"/>
</dbReference>
<dbReference type="SMART" id="SM00134">
    <property type="entry name" value="LU"/>
    <property type="match status" value="3"/>
</dbReference>
<dbReference type="CDD" id="cd23556">
    <property type="entry name" value="TFP_LU_ECD_uPAR_rpt1"/>
    <property type="match status" value="1"/>
</dbReference>
<dbReference type="FunCoup" id="H0VIH5">
    <property type="interactions" value="42"/>
</dbReference>
<evidence type="ECO:0000256" key="8">
    <source>
        <dbReference type="SAM" id="SignalP"/>
    </source>
</evidence>
<organism evidence="10 11">
    <name type="scientific">Cavia porcellus</name>
    <name type="common">Guinea pig</name>
    <dbReference type="NCBI Taxonomy" id="10141"/>
    <lineage>
        <taxon>Eukaryota</taxon>
        <taxon>Metazoa</taxon>
        <taxon>Chordata</taxon>
        <taxon>Craniata</taxon>
        <taxon>Vertebrata</taxon>
        <taxon>Euteleostomi</taxon>
        <taxon>Mammalia</taxon>
        <taxon>Eutheria</taxon>
        <taxon>Euarchontoglires</taxon>
        <taxon>Glires</taxon>
        <taxon>Rodentia</taxon>
        <taxon>Hystricomorpha</taxon>
        <taxon>Caviidae</taxon>
        <taxon>Cavia</taxon>
    </lineage>
</organism>
<dbReference type="EMBL" id="AAKN02048220">
    <property type="status" value="NOT_ANNOTATED_CDS"/>
    <property type="molecule type" value="Genomic_DNA"/>
</dbReference>
<dbReference type="GO" id="GO:0098637">
    <property type="term" value="C:protein complex involved in cell-matrix adhesion"/>
    <property type="evidence" value="ECO:0007669"/>
    <property type="project" value="Ensembl"/>
</dbReference>
<accession>H0VIH5</accession>
<dbReference type="PANTHER" id="PTHR10624:SF6">
    <property type="entry name" value="UROKINASE PLASMINOGEN ACTIVATOR SURFACE RECEPTOR"/>
    <property type="match status" value="1"/>
</dbReference>
<dbReference type="GO" id="GO:0034112">
    <property type="term" value="P:positive regulation of homotypic cell-cell adhesion"/>
    <property type="evidence" value="ECO:0007669"/>
    <property type="project" value="Ensembl"/>
</dbReference>
<dbReference type="GO" id="GO:2001243">
    <property type="term" value="P:negative regulation of intrinsic apoptotic signaling pathway"/>
    <property type="evidence" value="ECO:0007669"/>
    <property type="project" value="Ensembl"/>
</dbReference>
<keyword evidence="11" id="KW-1185">Reference proteome</keyword>
<dbReference type="Proteomes" id="UP000005447">
    <property type="component" value="Unassembled WGS sequence"/>
</dbReference>
<feature type="domain" description="UPAR/Ly6" evidence="9">
    <location>
        <begin position="23"/>
        <end position="104"/>
    </location>
</feature>
<evidence type="ECO:0000256" key="7">
    <source>
        <dbReference type="ARBA" id="ARBA00023288"/>
    </source>
</evidence>
<dbReference type="GO" id="GO:1905370">
    <property type="term" value="C:serine-type endopeptidase complex"/>
    <property type="evidence" value="ECO:0007669"/>
    <property type="project" value="Ensembl"/>
</dbReference>
<evidence type="ECO:0000256" key="3">
    <source>
        <dbReference type="ARBA" id="ARBA00022622"/>
    </source>
</evidence>
<dbReference type="FunFam" id="2.10.60.10:FF:000015">
    <property type="entry name" value="Urokinase plasminogen activator surface receptor"/>
    <property type="match status" value="1"/>
</dbReference>
<name>H0VIH5_CAVPO</name>
<keyword evidence="6" id="KW-0325">Glycoprotein</keyword>
<keyword evidence="4 8" id="KW-0732">Signal</keyword>
<keyword evidence="2" id="KW-1003">Cell membrane</keyword>
<evidence type="ECO:0000256" key="4">
    <source>
        <dbReference type="ARBA" id="ARBA00022729"/>
    </source>
</evidence>
<dbReference type="InParanoid" id="H0VIH5"/>
<comment type="subcellular location">
    <subcellularLocation>
        <location evidence="1">Cell membrane</location>
        <topology evidence="1">Lipid-anchor</topology>
        <topology evidence="1">GPI-anchor</topology>
    </subcellularLocation>
</comment>
<protein>
    <submittedName>
        <fullName evidence="10">Plasminogen activator, urokinase receptor</fullName>
    </submittedName>
</protein>